<accession>A0A0B7H6E1</accession>
<name>A0A0B7H6E1_9FLAO</name>
<sequence>MEYWLTSPGDHLDFGFGITAETYYNSAKYMDEGRDKIQAFQLVEMPINFLYRHSIELALKSLIIIFHKKLSIPYENDSCESTKPKILSQGKWRPLYSCHWIDELYRYWKDELLLKNITRLESLANKGDWKEYEDITKAIPIIAKYDKQSSFFRYPVTENPNLDLEKFTMKEVDIETLRKIFEQQESMKEKESGGNVILAIKNDNNEIIKAYRQQKELLTELSNSLKKVAHYFYCIHIMTRIELYKGK</sequence>
<evidence type="ECO:0000313" key="1">
    <source>
        <dbReference type="EMBL" id="CEN41616.1"/>
    </source>
</evidence>
<proteinExistence type="predicted"/>
<organism evidence="1 2">
    <name type="scientific">Capnocytophaga cynodegmi</name>
    <dbReference type="NCBI Taxonomy" id="28189"/>
    <lineage>
        <taxon>Bacteria</taxon>
        <taxon>Pseudomonadati</taxon>
        <taxon>Bacteroidota</taxon>
        <taxon>Flavobacteriia</taxon>
        <taxon>Flavobacteriales</taxon>
        <taxon>Flavobacteriaceae</taxon>
        <taxon>Capnocytophaga</taxon>
    </lineage>
</organism>
<evidence type="ECO:0000313" key="2">
    <source>
        <dbReference type="Proteomes" id="UP000038083"/>
    </source>
</evidence>
<dbReference type="EMBL" id="CDOG01000067">
    <property type="protein sequence ID" value="CEN41616.1"/>
    <property type="molecule type" value="Genomic_DNA"/>
</dbReference>
<dbReference type="Proteomes" id="UP000038083">
    <property type="component" value="Unassembled WGS sequence"/>
</dbReference>
<protein>
    <submittedName>
        <fullName evidence="1">Uncharacterized protein</fullName>
    </submittedName>
</protein>
<reference evidence="1 2" key="1">
    <citation type="submission" date="2015-01" db="EMBL/GenBank/DDBJ databases">
        <authorList>
            <person name="MANFREDI Pablo"/>
        </authorList>
    </citation>
    <scope>NUCLEOTIDE SEQUENCE [LARGE SCALE GENOMIC DNA]</scope>
    <source>
        <strain evidence="1 2">Ccy74</strain>
    </source>
</reference>
<gene>
    <name evidence="1" type="ORF">CCYN74_70068</name>
</gene>
<dbReference type="RefSeq" id="WP_018278382.1">
    <property type="nucleotide sequence ID" value="NZ_CDOF01000017.1"/>
</dbReference>
<dbReference type="AlphaFoldDB" id="A0A0B7H6E1"/>